<keyword evidence="3" id="KW-1185">Reference proteome</keyword>
<evidence type="ECO:0000313" key="2">
    <source>
        <dbReference type="EMBL" id="QDV34403.1"/>
    </source>
</evidence>
<proteinExistence type="predicted"/>
<dbReference type="SUPFAM" id="SSF46689">
    <property type="entry name" value="Homeodomain-like"/>
    <property type="match status" value="1"/>
</dbReference>
<dbReference type="AlphaFoldDB" id="A0A518H0R0"/>
<evidence type="ECO:0008006" key="4">
    <source>
        <dbReference type="Google" id="ProtNLM"/>
    </source>
</evidence>
<evidence type="ECO:0000256" key="1">
    <source>
        <dbReference type="SAM" id="MobiDB-lite"/>
    </source>
</evidence>
<dbReference type="Proteomes" id="UP000317835">
    <property type="component" value="Chromosome"/>
</dbReference>
<reference evidence="2 3" key="1">
    <citation type="submission" date="2019-02" db="EMBL/GenBank/DDBJ databases">
        <title>Deep-cultivation of Planctomycetes and their phenomic and genomic characterization uncovers novel biology.</title>
        <authorList>
            <person name="Wiegand S."/>
            <person name="Jogler M."/>
            <person name="Boedeker C."/>
            <person name="Pinto D."/>
            <person name="Vollmers J."/>
            <person name="Rivas-Marin E."/>
            <person name="Kohn T."/>
            <person name="Peeters S.H."/>
            <person name="Heuer A."/>
            <person name="Rast P."/>
            <person name="Oberbeckmann S."/>
            <person name="Bunk B."/>
            <person name="Jeske O."/>
            <person name="Meyerdierks A."/>
            <person name="Storesund J.E."/>
            <person name="Kallscheuer N."/>
            <person name="Luecker S."/>
            <person name="Lage O.M."/>
            <person name="Pohl T."/>
            <person name="Merkel B.J."/>
            <person name="Hornburger P."/>
            <person name="Mueller R.-W."/>
            <person name="Bruemmer F."/>
            <person name="Labrenz M."/>
            <person name="Spormann A.M."/>
            <person name="Op den Camp H."/>
            <person name="Overmann J."/>
            <person name="Amann R."/>
            <person name="Jetten M.S.M."/>
            <person name="Mascher T."/>
            <person name="Medema M.H."/>
            <person name="Devos D.P."/>
            <person name="Kaster A.-K."/>
            <person name="Ovreas L."/>
            <person name="Rohde M."/>
            <person name="Galperin M.Y."/>
            <person name="Jogler C."/>
        </authorList>
    </citation>
    <scope>NUCLEOTIDE SEQUENCE [LARGE SCALE GENOMIC DNA]</scope>
    <source>
        <strain evidence="2 3">ElP</strain>
    </source>
</reference>
<dbReference type="RefSeq" id="WP_197446893.1">
    <property type="nucleotide sequence ID" value="NZ_CP036426.1"/>
</dbReference>
<protein>
    <recommendedName>
        <fullName evidence="4">Winged helix-turn helix domain-containing protein</fullName>
    </recommendedName>
</protein>
<feature type="compositionally biased region" description="Low complexity" evidence="1">
    <location>
        <begin position="224"/>
        <end position="246"/>
    </location>
</feature>
<dbReference type="InterPro" id="IPR009057">
    <property type="entry name" value="Homeodomain-like_sf"/>
</dbReference>
<dbReference type="KEGG" id="tpla:ElP_22890"/>
<sequence>MTLTQVTPRELTPEGRQALQQLASSRTAQARLVERARILLAIADARRPSQVAEGLGVSRPTVYTWSHRFDDRGLHGLEDQPRAGRPPTYTAERRAEVIAAASTDPRSLGLPLACRAPDRLQAYLNEQRGIPIRRSRIDELLLAEGLRWRHQGAWFGERVDPAFAEKRGSSNGSTRRRRRAPSSSAPTRWGRRAPRASRASDSSGPNPGRGPKDKPERPNEPGRRSTTAAAARGTSSARSARPPARR</sequence>
<dbReference type="EMBL" id="CP036426">
    <property type="protein sequence ID" value="QDV34403.1"/>
    <property type="molecule type" value="Genomic_DNA"/>
</dbReference>
<feature type="region of interest" description="Disordered" evidence="1">
    <location>
        <begin position="164"/>
        <end position="246"/>
    </location>
</feature>
<gene>
    <name evidence="2" type="ORF">ElP_22890</name>
</gene>
<organism evidence="2 3">
    <name type="scientific">Tautonia plasticadhaerens</name>
    <dbReference type="NCBI Taxonomy" id="2527974"/>
    <lineage>
        <taxon>Bacteria</taxon>
        <taxon>Pseudomonadati</taxon>
        <taxon>Planctomycetota</taxon>
        <taxon>Planctomycetia</taxon>
        <taxon>Isosphaerales</taxon>
        <taxon>Isosphaeraceae</taxon>
        <taxon>Tautonia</taxon>
    </lineage>
</organism>
<evidence type="ECO:0000313" key="3">
    <source>
        <dbReference type="Proteomes" id="UP000317835"/>
    </source>
</evidence>
<feature type="compositionally biased region" description="Basic and acidic residues" evidence="1">
    <location>
        <begin position="210"/>
        <end position="223"/>
    </location>
</feature>
<name>A0A518H0R0_9BACT</name>
<dbReference type="Pfam" id="PF13565">
    <property type="entry name" value="HTH_32"/>
    <property type="match status" value="1"/>
</dbReference>
<accession>A0A518H0R0</accession>